<gene>
    <name evidence="3" type="ORF">ASPWEDRAFT_736959</name>
</gene>
<dbReference type="RefSeq" id="XP_040693645.1">
    <property type="nucleotide sequence ID" value="XM_040839365.1"/>
</dbReference>
<dbReference type="VEuPathDB" id="FungiDB:ASPWEDRAFT_736959"/>
<dbReference type="Proteomes" id="UP000184383">
    <property type="component" value="Unassembled WGS sequence"/>
</dbReference>
<evidence type="ECO:0000313" key="3">
    <source>
        <dbReference type="EMBL" id="OJJ39969.1"/>
    </source>
</evidence>
<dbReference type="AlphaFoldDB" id="A0A1L9RYG6"/>
<reference evidence="4" key="1">
    <citation type="journal article" date="2017" name="Genome Biol.">
        <title>Comparative genomics reveals high biological diversity and specific adaptations in the industrially and medically important fungal genus Aspergillus.</title>
        <authorList>
            <person name="de Vries R.P."/>
            <person name="Riley R."/>
            <person name="Wiebenga A."/>
            <person name="Aguilar-Osorio G."/>
            <person name="Amillis S."/>
            <person name="Uchima C.A."/>
            <person name="Anderluh G."/>
            <person name="Asadollahi M."/>
            <person name="Askin M."/>
            <person name="Barry K."/>
            <person name="Battaglia E."/>
            <person name="Bayram O."/>
            <person name="Benocci T."/>
            <person name="Braus-Stromeyer S.A."/>
            <person name="Caldana C."/>
            <person name="Canovas D."/>
            <person name="Cerqueira G.C."/>
            <person name="Chen F."/>
            <person name="Chen W."/>
            <person name="Choi C."/>
            <person name="Clum A."/>
            <person name="Dos Santos R.A."/>
            <person name="Damasio A.R."/>
            <person name="Diallinas G."/>
            <person name="Emri T."/>
            <person name="Fekete E."/>
            <person name="Flipphi M."/>
            <person name="Freyberg S."/>
            <person name="Gallo A."/>
            <person name="Gournas C."/>
            <person name="Habgood R."/>
            <person name="Hainaut M."/>
            <person name="Harispe M.L."/>
            <person name="Henrissat B."/>
            <person name="Hilden K.S."/>
            <person name="Hope R."/>
            <person name="Hossain A."/>
            <person name="Karabika E."/>
            <person name="Karaffa L."/>
            <person name="Karanyi Z."/>
            <person name="Krasevec N."/>
            <person name="Kuo A."/>
            <person name="Kusch H."/>
            <person name="LaButti K."/>
            <person name="Lagendijk E.L."/>
            <person name="Lapidus A."/>
            <person name="Levasseur A."/>
            <person name="Lindquist E."/>
            <person name="Lipzen A."/>
            <person name="Logrieco A.F."/>
            <person name="MacCabe A."/>
            <person name="Maekelae M.R."/>
            <person name="Malavazi I."/>
            <person name="Melin P."/>
            <person name="Meyer V."/>
            <person name="Mielnichuk N."/>
            <person name="Miskei M."/>
            <person name="Molnar A.P."/>
            <person name="Mule G."/>
            <person name="Ngan C.Y."/>
            <person name="Orejas M."/>
            <person name="Orosz E."/>
            <person name="Ouedraogo J.P."/>
            <person name="Overkamp K.M."/>
            <person name="Park H.-S."/>
            <person name="Perrone G."/>
            <person name="Piumi F."/>
            <person name="Punt P.J."/>
            <person name="Ram A.F."/>
            <person name="Ramon A."/>
            <person name="Rauscher S."/>
            <person name="Record E."/>
            <person name="Riano-Pachon D.M."/>
            <person name="Robert V."/>
            <person name="Roehrig J."/>
            <person name="Ruller R."/>
            <person name="Salamov A."/>
            <person name="Salih N.S."/>
            <person name="Samson R.A."/>
            <person name="Sandor E."/>
            <person name="Sanguinetti M."/>
            <person name="Schuetze T."/>
            <person name="Sepcic K."/>
            <person name="Shelest E."/>
            <person name="Sherlock G."/>
            <person name="Sophianopoulou V."/>
            <person name="Squina F.M."/>
            <person name="Sun H."/>
            <person name="Susca A."/>
            <person name="Todd R.B."/>
            <person name="Tsang A."/>
            <person name="Unkles S.E."/>
            <person name="van de Wiele N."/>
            <person name="van Rossen-Uffink D."/>
            <person name="Oliveira J.V."/>
            <person name="Vesth T.C."/>
            <person name="Visser J."/>
            <person name="Yu J.-H."/>
            <person name="Zhou M."/>
            <person name="Andersen M.R."/>
            <person name="Archer D.B."/>
            <person name="Baker S.E."/>
            <person name="Benoit I."/>
            <person name="Brakhage A.A."/>
            <person name="Braus G.H."/>
            <person name="Fischer R."/>
            <person name="Frisvad J.C."/>
            <person name="Goldman G.H."/>
            <person name="Houbraken J."/>
            <person name="Oakley B."/>
            <person name="Pocsi I."/>
            <person name="Scazzocchio C."/>
            <person name="Seiboth B."/>
            <person name="vanKuyk P.A."/>
            <person name="Wortman J."/>
            <person name="Dyer P.S."/>
            <person name="Grigoriev I.V."/>
        </authorList>
    </citation>
    <scope>NUCLEOTIDE SEQUENCE [LARGE SCALE GENOMIC DNA]</scope>
    <source>
        <strain evidence="4">DTO 134E9</strain>
    </source>
</reference>
<dbReference type="OrthoDB" id="674604at2759"/>
<proteinExistence type="predicted"/>
<feature type="domain" description="DUF8212" evidence="2">
    <location>
        <begin position="311"/>
        <end position="385"/>
    </location>
</feature>
<dbReference type="GeneID" id="63755213"/>
<dbReference type="STRING" id="1073089.A0A1L9RYG6"/>
<name>A0A1L9RYG6_ASPWE</name>
<sequence length="786" mass="89626">MYDCAASEGPVQKFSVQIDQTIDLVQFERNRTVPWMNSRLANRKQLGPTNRHHTAPLTAALTAKLSVPQNLLLFHSITASDIMRLLNATTRRLEEFTDHELPKYAILSHTWQKDEVSFRDIHTSKATDKKGYVKIRSSCKRALRDRLKYVWVDTCCIDKRSSAELSEAINSMMSWYEHSEVCYVYLADVPPSSELVSDLSSFKQSRWFTRGWTLQELLAPPKLVFLAQDWSLLFARETVAGTISELTGISASFLEVRENRGGFRHMLNSRSIAERMSWASKRKTSRDEDIAYSLLGIFGITMPILYGEGTNAFFRLQQEIMKHSDDQSLFSWNFVEYNNESGNNRPTTRLVSVDQAMMISVHNPERSGVLASCPAAFSQCGDIVPCNFGKPTPPFSITNKGLSMEIPLLTTGDTSVALLQCQFKKDPTTLLALPVDCLQDNIYARAKSPICVVGHKTWQEWPQTQLYLAPSPEFISNRVEAPEYTVIMKTVPSDLRIGDVLTYFPPQELGSMVLMECNRSSICAESREVFVRFESRNGDCQPFILGFHLTLKPSRPSILSLNIQPRDNAVPTCRFLPLRKTDYPSLEALQQWMQSTLHQAQKGEPSIPYSANVATETFFGKRLFSIHVTSARASRQRRHMGEYTLSDLASFLHRIATGHPHVHRLRQRWLHVLKAYQAHSIPYFRSLFRIAVLSPLILTFLIDILARRSFALAIRMAKFLWRNEEVPALLAWPVYLLFEYSSIKELINKGTPRYVHGKNAMRVLFLYICCRCLPAHFLLDLIGEEG</sequence>
<evidence type="ECO:0000259" key="2">
    <source>
        <dbReference type="Pfam" id="PF26640"/>
    </source>
</evidence>
<evidence type="ECO:0000259" key="1">
    <source>
        <dbReference type="Pfam" id="PF06985"/>
    </source>
</evidence>
<feature type="domain" description="Heterokaryon incompatibility" evidence="1">
    <location>
        <begin position="104"/>
        <end position="193"/>
    </location>
</feature>
<dbReference type="InterPro" id="IPR010730">
    <property type="entry name" value="HET"/>
</dbReference>
<dbReference type="PANTHER" id="PTHR10622">
    <property type="entry name" value="HET DOMAIN-CONTAINING PROTEIN"/>
    <property type="match status" value="1"/>
</dbReference>
<dbReference type="PANTHER" id="PTHR10622:SF10">
    <property type="entry name" value="HET DOMAIN-CONTAINING PROTEIN"/>
    <property type="match status" value="1"/>
</dbReference>
<dbReference type="EMBL" id="KV878210">
    <property type="protein sequence ID" value="OJJ39969.1"/>
    <property type="molecule type" value="Genomic_DNA"/>
</dbReference>
<organism evidence="3 4">
    <name type="scientific">Aspergillus wentii DTO 134E9</name>
    <dbReference type="NCBI Taxonomy" id="1073089"/>
    <lineage>
        <taxon>Eukaryota</taxon>
        <taxon>Fungi</taxon>
        <taxon>Dikarya</taxon>
        <taxon>Ascomycota</taxon>
        <taxon>Pezizomycotina</taxon>
        <taxon>Eurotiomycetes</taxon>
        <taxon>Eurotiomycetidae</taxon>
        <taxon>Eurotiales</taxon>
        <taxon>Aspergillaceae</taxon>
        <taxon>Aspergillus</taxon>
        <taxon>Aspergillus subgen. Cremei</taxon>
    </lineage>
</organism>
<keyword evidence="4" id="KW-1185">Reference proteome</keyword>
<dbReference type="Pfam" id="PF06985">
    <property type="entry name" value="HET"/>
    <property type="match status" value="1"/>
</dbReference>
<dbReference type="InterPro" id="IPR058525">
    <property type="entry name" value="DUF8212"/>
</dbReference>
<protein>
    <submittedName>
        <fullName evidence="3">Uncharacterized protein</fullName>
    </submittedName>
</protein>
<accession>A0A1L9RYG6</accession>
<evidence type="ECO:0000313" key="4">
    <source>
        <dbReference type="Proteomes" id="UP000184383"/>
    </source>
</evidence>
<dbReference type="Pfam" id="PF26640">
    <property type="entry name" value="DUF8212"/>
    <property type="match status" value="1"/>
</dbReference>